<feature type="compositionally biased region" description="Basic and acidic residues" evidence="14">
    <location>
        <begin position="1"/>
        <end position="14"/>
    </location>
</feature>
<dbReference type="Gene3D" id="3.30.60.60">
    <property type="entry name" value="N-acetyl transferase-like"/>
    <property type="match status" value="1"/>
</dbReference>
<gene>
    <name evidence="16" type="ORF">HKI87_07g47080</name>
</gene>
<sequence>MVASDAEEKEKTGEDMVATPGPVQRPEGLAEVEEEPPKTPEPKRVYEAGTQVSCKASFDGQNHPAEVIDRRRVGRTETAGADDGGAYLYYVHYLEYNKRLDEWVEHGRLSPITSPAELKKCDSLRSPSVLSPRHDAGPGQLERKVTRNLKRRYDEIHHTAPAVEDLTPAERTLEKEHEEKTKVKNIQMIELGKYELDTWYYSPFPDEYASAFKLFFCEYCLKYMHSKKTLVKHMHKCQARKPPGREIYASTRPPSVRHKNPVCFHEIDGAKDKRYCQSLCLLSKLFLDHKTCYYDVEHFWFYVLTERDAQGHHIVGYFSKEKNSQEGFNLACILTLPSYQRKGYGKLLIAFSYELSKLEGKVGTPERPLSDLGLVSYRSYWTRVLLGLLRDYKGSLSIKDLSTLTAIRTEDIVQTLQTLNLVKYYKGQHILNVTQRAVEEHLKVHKLSRDVAIDSSRITWKPHAAPNSSSKKK</sequence>
<evidence type="ECO:0000256" key="9">
    <source>
        <dbReference type="ARBA" id="ARBA00023015"/>
    </source>
</evidence>
<dbReference type="EMBL" id="CP151507">
    <property type="protein sequence ID" value="WZN63163.1"/>
    <property type="molecule type" value="Genomic_DNA"/>
</dbReference>
<evidence type="ECO:0000313" key="16">
    <source>
        <dbReference type="EMBL" id="WZN63163.1"/>
    </source>
</evidence>
<dbReference type="InterPro" id="IPR036388">
    <property type="entry name" value="WH-like_DNA-bd_sf"/>
</dbReference>
<dbReference type="InterPro" id="IPR002717">
    <property type="entry name" value="HAT_MYST-type"/>
</dbReference>
<evidence type="ECO:0000256" key="5">
    <source>
        <dbReference type="ARBA" id="ARBA00022723"/>
    </source>
</evidence>
<dbReference type="InterPro" id="IPR016197">
    <property type="entry name" value="Chromo-like_dom_sf"/>
</dbReference>
<dbReference type="InterPro" id="IPR025995">
    <property type="entry name" value="Tudor-knot"/>
</dbReference>
<dbReference type="FunFam" id="3.30.60.60:FF:000001">
    <property type="entry name" value="Histone acetyltransferase"/>
    <property type="match status" value="1"/>
</dbReference>
<evidence type="ECO:0000256" key="8">
    <source>
        <dbReference type="ARBA" id="ARBA00022990"/>
    </source>
</evidence>
<dbReference type="CDD" id="cd04301">
    <property type="entry name" value="NAT_SF"/>
    <property type="match status" value="1"/>
</dbReference>
<dbReference type="InterPro" id="IPR040706">
    <property type="entry name" value="Zf-MYST"/>
</dbReference>
<keyword evidence="9" id="KW-0805">Transcription regulation</keyword>
<comment type="subcellular location">
    <subcellularLocation>
        <location evidence="1">Nucleus</location>
    </subcellularLocation>
</comment>
<evidence type="ECO:0000256" key="13">
    <source>
        <dbReference type="PIRSR" id="PIRSR602717-51"/>
    </source>
</evidence>
<dbReference type="InterPro" id="IPR050603">
    <property type="entry name" value="MYST_HAT"/>
</dbReference>
<dbReference type="InterPro" id="IPR016181">
    <property type="entry name" value="Acyl_CoA_acyltransferase"/>
</dbReference>
<reference evidence="16 17" key="1">
    <citation type="submission" date="2024-03" db="EMBL/GenBank/DDBJ databases">
        <title>Complete genome sequence of the green alga Chloropicon roscoffensis RCC1871.</title>
        <authorList>
            <person name="Lemieux C."/>
            <person name="Pombert J.-F."/>
            <person name="Otis C."/>
            <person name="Turmel M."/>
        </authorList>
    </citation>
    <scope>NUCLEOTIDE SEQUENCE [LARGE SCALE GENOMIC DNA]</scope>
    <source>
        <strain evidence="16 17">RCC1871</strain>
    </source>
</reference>
<dbReference type="SUPFAM" id="SSF54160">
    <property type="entry name" value="Chromo domain-like"/>
    <property type="match status" value="1"/>
</dbReference>
<protein>
    <recommendedName>
        <fullName evidence="3">histone acetyltransferase</fullName>
        <ecNumber evidence="3">2.3.1.48</ecNumber>
    </recommendedName>
</protein>
<evidence type="ECO:0000256" key="14">
    <source>
        <dbReference type="SAM" id="MobiDB-lite"/>
    </source>
</evidence>
<dbReference type="Pfam" id="PF17772">
    <property type="entry name" value="zf-MYST"/>
    <property type="match status" value="1"/>
</dbReference>
<feature type="region of interest" description="Disordered" evidence="14">
    <location>
        <begin position="1"/>
        <end position="43"/>
    </location>
</feature>
<dbReference type="Proteomes" id="UP001472866">
    <property type="component" value="Chromosome 07"/>
</dbReference>
<dbReference type="GO" id="GO:0005634">
    <property type="term" value="C:nucleus"/>
    <property type="evidence" value="ECO:0007669"/>
    <property type="project" value="UniProtKB-SubCell"/>
</dbReference>
<accession>A0AAX4PBA2</accession>
<evidence type="ECO:0000256" key="10">
    <source>
        <dbReference type="ARBA" id="ARBA00023163"/>
    </source>
</evidence>
<dbReference type="Pfam" id="PF11717">
    <property type="entry name" value="Tudor-knot"/>
    <property type="match status" value="1"/>
</dbReference>
<evidence type="ECO:0000256" key="6">
    <source>
        <dbReference type="ARBA" id="ARBA00022771"/>
    </source>
</evidence>
<keyword evidence="11" id="KW-0539">Nucleus</keyword>
<dbReference type="Pfam" id="PF01853">
    <property type="entry name" value="MOZ_SAS"/>
    <property type="match status" value="1"/>
</dbReference>
<keyword evidence="4" id="KW-0808">Transferase</keyword>
<keyword evidence="6" id="KW-0863">Zinc-finger</keyword>
<comment type="similarity">
    <text evidence="2">Belongs to the MYST (SAS/MOZ) family.</text>
</comment>
<keyword evidence="17" id="KW-1185">Reference proteome</keyword>
<dbReference type="EC" id="2.3.1.48" evidence="3"/>
<evidence type="ECO:0000256" key="2">
    <source>
        <dbReference type="ARBA" id="ARBA00010107"/>
    </source>
</evidence>
<dbReference type="AlphaFoldDB" id="A0AAX4PBA2"/>
<keyword evidence="7" id="KW-0862">Zinc</keyword>
<dbReference type="PANTHER" id="PTHR10615">
    <property type="entry name" value="HISTONE ACETYLTRANSFERASE"/>
    <property type="match status" value="1"/>
</dbReference>
<dbReference type="SUPFAM" id="SSF55729">
    <property type="entry name" value="Acyl-CoA N-acyltransferases (Nat)"/>
    <property type="match status" value="1"/>
</dbReference>
<proteinExistence type="inferred from homology"/>
<name>A0AAX4PBA2_9CHLO</name>
<evidence type="ECO:0000256" key="11">
    <source>
        <dbReference type="ARBA" id="ARBA00023242"/>
    </source>
</evidence>
<dbReference type="Gene3D" id="1.10.10.10">
    <property type="entry name" value="Winged helix-like DNA-binding domain superfamily/Winged helix DNA-binding domain"/>
    <property type="match status" value="1"/>
</dbReference>
<dbReference type="FunFam" id="1.10.10.10:FF:000022">
    <property type="entry name" value="Histone acetyltransferase"/>
    <property type="match status" value="1"/>
</dbReference>
<feature type="domain" description="MYST-type HAT" evidence="15">
    <location>
        <begin position="181"/>
        <end position="462"/>
    </location>
</feature>
<evidence type="ECO:0000256" key="12">
    <source>
        <dbReference type="ARBA" id="ARBA00023315"/>
    </source>
</evidence>
<dbReference type="GO" id="GO:0008270">
    <property type="term" value="F:zinc ion binding"/>
    <property type="evidence" value="ECO:0007669"/>
    <property type="project" value="UniProtKB-KW"/>
</dbReference>
<dbReference type="GO" id="GO:0004402">
    <property type="term" value="F:histone acetyltransferase activity"/>
    <property type="evidence" value="ECO:0007669"/>
    <property type="project" value="InterPro"/>
</dbReference>
<dbReference type="Gene3D" id="3.40.630.30">
    <property type="match status" value="1"/>
</dbReference>
<evidence type="ECO:0000256" key="7">
    <source>
        <dbReference type="ARBA" id="ARBA00022833"/>
    </source>
</evidence>
<keyword evidence="5" id="KW-0479">Metal-binding</keyword>
<dbReference type="GO" id="GO:0006355">
    <property type="term" value="P:regulation of DNA-templated transcription"/>
    <property type="evidence" value="ECO:0007669"/>
    <property type="project" value="InterPro"/>
</dbReference>
<keyword evidence="10" id="KW-0804">Transcription</keyword>
<organism evidence="16 17">
    <name type="scientific">Chloropicon roscoffensis</name>
    <dbReference type="NCBI Taxonomy" id="1461544"/>
    <lineage>
        <taxon>Eukaryota</taxon>
        <taxon>Viridiplantae</taxon>
        <taxon>Chlorophyta</taxon>
        <taxon>Chloropicophyceae</taxon>
        <taxon>Chloropicales</taxon>
        <taxon>Chloropicaceae</taxon>
        <taxon>Chloropicon</taxon>
    </lineage>
</organism>
<feature type="active site" description="Proton donor/acceptor" evidence="13">
    <location>
        <position position="366"/>
    </location>
</feature>
<evidence type="ECO:0000259" key="15">
    <source>
        <dbReference type="PROSITE" id="PS51726"/>
    </source>
</evidence>
<evidence type="ECO:0000256" key="3">
    <source>
        <dbReference type="ARBA" id="ARBA00013184"/>
    </source>
</evidence>
<dbReference type="Gene3D" id="2.30.30.140">
    <property type="match status" value="1"/>
</dbReference>
<keyword evidence="8" id="KW-0007">Acetylation</keyword>
<evidence type="ECO:0000256" key="1">
    <source>
        <dbReference type="ARBA" id="ARBA00004123"/>
    </source>
</evidence>
<evidence type="ECO:0000256" key="4">
    <source>
        <dbReference type="ARBA" id="ARBA00022679"/>
    </source>
</evidence>
<dbReference type="FunFam" id="3.40.630.30:FF:000002">
    <property type="entry name" value="Histone acetyltransferase"/>
    <property type="match status" value="1"/>
</dbReference>
<keyword evidence="12" id="KW-0012">Acyltransferase</keyword>
<evidence type="ECO:0000313" key="17">
    <source>
        <dbReference type="Proteomes" id="UP001472866"/>
    </source>
</evidence>
<dbReference type="PROSITE" id="PS51726">
    <property type="entry name" value="MYST_HAT"/>
    <property type="match status" value="1"/>
</dbReference>
<dbReference type="PANTHER" id="PTHR10615:SF219">
    <property type="entry name" value="HISTONE ACETYLTRANSFERASE KAT5"/>
    <property type="match status" value="1"/>
</dbReference>